<protein>
    <submittedName>
        <fullName evidence="2">Excisionase family DNA-binding protein</fullName>
    </submittedName>
</protein>
<evidence type="ECO:0000313" key="3">
    <source>
        <dbReference type="Proteomes" id="UP000475545"/>
    </source>
</evidence>
<reference evidence="2 3" key="1">
    <citation type="submission" date="2019-11" db="EMBL/GenBank/DDBJ databases">
        <title>Gordonia sp. nov., a novel actinobacterium isolated from mangrove soil in Hainan.</title>
        <authorList>
            <person name="Huang X."/>
            <person name="Xie Y."/>
            <person name="Chu X."/>
            <person name="Xiao K."/>
        </authorList>
    </citation>
    <scope>NUCLEOTIDE SEQUENCE [LARGE SCALE GENOMIC DNA]</scope>
    <source>
        <strain evidence="2 3">HNM0687</strain>
    </source>
</reference>
<dbReference type="InterPro" id="IPR041657">
    <property type="entry name" value="HTH_17"/>
</dbReference>
<accession>A0A6L7GRR6</accession>
<organism evidence="2 3">
    <name type="scientific">Gordonia mangrovi</name>
    <dbReference type="NCBI Taxonomy" id="2665643"/>
    <lineage>
        <taxon>Bacteria</taxon>
        <taxon>Bacillati</taxon>
        <taxon>Actinomycetota</taxon>
        <taxon>Actinomycetes</taxon>
        <taxon>Mycobacteriales</taxon>
        <taxon>Gordoniaceae</taxon>
        <taxon>Gordonia</taxon>
    </lineage>
</organism>
<keyword evidence="2" id="KW-0238">DNA-binding</keyword>
<dbReference type="InterPro" id="IPR010093">
    <property type="entry name" value="SinI_DNA-bd"/>
</dbReference>
<sequence>MAGGTVHTRSRTFLPPSPSDFDALLDLSKFLEHHTEPAMLLGPDGEQIPLPLEVYETLTQIVDAMKHHRAVTVAPIDQKLTTQAAADYLGISRPTLIKLIEQKKIPCEMVDGSRHRRLVLGDLIDYQSKRSAEHRAALQSLVEDAEETGLYDVPAEDYQDAIRAARKEIAGERKAQ</sequence>
<dbReference type="AlphaFoldDB" id="A0A6L7GRR6"/>
<dbReference type="NCBIfam" id="TIGR01764">
    <property type="entry name" value="excise"/>
    <property type="match status" value="1"/>
</dbReference>
<dbReference type="EMBL" id="WMBR01000003">
    <property type="protein sequence ID" value="MXP22302.1"/>
    <property type="molecule type" value="Genomic_DNA"/>
</dbReference>
<evidence type="ECO:0000313" key="2">
    <source>
        <dbReference type="EMBL" id="MXP22302.1"/>
    </source>
</evidence>
<keyword evidence="3" id="KW-1185">Reference proteome</keyword>
<dbReference type="Proteomes" id="UP000475545">
    <property type="component" value="Unassembled WGS sequence"/>
</dbReference>
<gene>
    <name evidence="2" type="ORF">GIY30_13215</name>
</gene>
<proteinExistence type="predicted"/>
<comment type="caution">
    <text evidence="2">The sequence shown here is derived from an EMBL/GenBank/DDBJ whole genome shotgun (WGS) entry which is preliminary data.</text>
</comment>
<dbReference type="Pfam" id="PF12728">
    <property type="entry name" value="HTH_17"/>
    <property type="match status" value="1"/>
</dbReference>
<evidence type="ECO:0000259" key="1">
    <source>
        <dbReference type="Pfam" id="PF12728"/>
    </source>
</evidence>
<dbReference type="GO" id="GO:0003677">
    <property type="term" value="F:DNA binding"/>
    <property type="evidence" value="ECO:0007669"/>
    <property type="project" value="UniProtKB-KW"/>
</dbReference>
<name>A0A6L7GRR6_9ACTN</name>
<feature type="domain" description="Helix-turn-helix" evidence="1">
    <location>
        <begin position="80"/>
        <end position="130"/>
    </location>
</feature>